<dbReference type="AlphaFoldDB" id="A0A5S9M2L7"/>
<dbReference type="Pfam" id="PF05437">
    <property type="entry name" value="AzlD"/>
    <property type="match status" value="1"/>
</dbReference>
<proteinExistence type="predicted"/>
<protein>
    <submittedName>
        <fullName evidence="2">Membrane protein</fullName>
    </submittedName>
</protein>
<keyword evidence="1" id="KW-0472">Membrane</keyword>
<feature type="transmembrane region" description="Helical" evidence="1">
    <location>
        <begin position="6"/>
        <end position="28"/>
    </location>
</feature>
<keyword evidence="1" id="KW-0812">Transmembrane</keyword>
<feature type="transmembrane region" description="Helical" evidence="1">
    <location>
        <begin position="91"/>
        <end position="108"/>
    </location>
</feature>
<evidence type="ECO:0000313" key="2">
    <source>
        <dbReference type="EMBL" id="BBP87383.1"/>
    </source>
</evidence>
<evidence type="ECO:0000313" key="3">
    <source>
        <dbReference type="Proteomes" id="UP000464658"/>
    </source>
</evidence>
<feature type="transmembrane region" description="Helical" evidence="1">
    <location>
        <begin position="40"/>
        <end position="59"/>
    </location>
</feature>
<dbReference type="Proteomes" id="UP000464658">
    <property type="component" value="Chromosome"/>
</dbReference>
<evidence type="ECO:0000256" key="1">
    <source>
        <dbReference type="SAM" id="Phobius"/>
    </source>
</evidence>
<sequence length="109" mass="12320">MISSFMLWLIVGCMIVTVIPRVVPFIFVRSIQLPEVVLKWLSFIPICIFAALIAEHLFIHTTTGTGVTIHWMYLAVLTPTVLIAVWTKKSLSLTVLVGVMLMGIARWFF</sequence>
<keyword evidence="1" id="KW-1133">Transmembrane helix</keyword>
<dbReference type="EMBL" id="AP021906">
    <property type="protein sequence ID" value="BBP87383.1"/>
    <property type="molecule type" value="Genomic_DNA"/>
</dbReference>
<gene>
    <name evidence="2" type="ORF">BsIDN1_10010</name>
</gene>
<name>A0A5S9M2L7_BACIA</name>
<dbReference type="InterPro" id="IPR008407">
    <property type="entry name" value="Brnchd-chn_aa_trnsp_AzlD"/>
</dbReference>
<accession>A0A5S9M2L7</accession>
<feature type="transmembrane region" description="Helical" evidence="1">
    <location>
        <begin position="65"/>
        <end position="86"/>
    </location>
</feature>
<reference evidence="2 3" key="1">
    <citation type="submission" date="2019-12" db="EMBL/GenBank/DDBJ databases">
        <title>Full genome sequence of a Bacillus safensis strain isolated from commercially available natto in Indonesia.</title>
        <authorList>
            <person name="Yoshida M."/>
            <person name="Uomi M."/>
            <person name="Waturangi D."/>
            <person name="Ekaputri J.J."/>
            <person name="Setiamarga D.H.E."/>
        </authorList>
    </citation>
    <scope>NUCLEOTIDE SEQUENCE [LARGE SCALE GENOMIC DNA]</scope>
    <source>
        <strain evidence="2 3">IDN1</strain>
    </source>
</reference>
<organism evidence="2 3">
    <name type="scientific">Bacillus safensis</name>
    <dbReference type="NCBI Taxonomy" id="561879"/>
    <lineage>
        <taxon>Bacteria</taxon>
        <taxon>Bacillati</taxon>
        <taxon>Bacillota</taxon>
        <taxon>Bacilli</taxon>
        <taxon>Bacillales</taxon>
        <taxon>Bacillaceae</taxon>
        <taxon>Bacillus</taxon>
    </lineage>
</organism>